<proteinExistence type="predicted"/>
<dbReference type="Proteomes" id="UP000007494">
    <property type="component" value="Chromosome IX"/>
</dbReference>
<evidence type="ECO:0008006" key="6">
    <source>
        <dbReference type="Google" id="ProtNLM"/>
    </source>
</evidence>
<feature type="region of interest" description="Disordered" evidence="1">
    <location>
        <begin position="712"/>
        <end position="770"/>
    </location>
</feature>
<dbReference type="eggNOG" id="ENOG502TMPC">
    <property type="taxonomic scope" value="Eukaryota"/>
</dbReference>
<keyword evidence="2" id="KW-1133">Transmembrane helix</keyword>
<feature type="transmembrane region" description="Helical" evidence="2">
    <location>
        <begin position="597"/>
        <end position="617"/>
    </location>
</feature>
<dbReference type="VEuPathDB" id="ToxoDB:NCLIV_044240"/>
<evidence type="ECO:0000313" key="5">
    <source>
        <dbReference type="Proteomes" id="UP000007494"/>
    </source>
</evidence>
<organism evidence="3 5">
    <name type="scientific">Neospora caninum (strain Liverpool)</name>
    <dbReference type="NCBI Taxonomy" id="572307"/>
    <lineage>
        <taxon>Eukaryota</taxon>
        <taxon>Sar</taxon>
        <taxon>Alveolata</taxon>
        <taxon>Apicomplexa</taxon>
        <taxon>Conoidasida</taxon>
        <taxon>Coccidia</taxon>
        <taxon>Eucoccidiorida</taxon>
        <taxon>Eimeriorina</taxon>
        <taxon>Sarcocystidae</taxon>
        <taxon>Neospora</taxon>
    </lineage>
</organism>
<name>F0VAY4_NEOCL</name>
<feature type="region of interest" description="Disordered" evidence="1">
    <location>
        <begin position="262"/>
        <end position="390"/>
    </location>
</feature>
<evidence type="ECO:0000313" key="4">
    <source>
        <dbReference type="EMBL" id="CEL68679.1"/>
    </source>
</evidence>
<dbReference type="EMBL" id="FR823385">
    <property type="protein sequence ID" value="CBZ51360.1"/>
    <property type="molecule type" value="Genomic_DNA"/>
</dbReference>
<dbReference type="EMBL" id="LN714484">
    <property type="protein sequence ID" value="CEL68679.1"/>
    <property type="molecule type" value="Genomic_DNA"/>
</dbReference>
<dbReference type="InParanoid" id="F0VAY4"/>
<feature type="compositionally biased region" description="Basic and acidic residues" evidence="1">
    <location>
        <begin position="340"/>
        <end position="377"/>
    </location>
</feature>
<feature type="compositionally biased region" description="Basic and acidic residues" evidence="1">
    <location>
        <begin position="457"/>
        <end position="480"/>
    </location>
</feature>
<feature type="transmembrane region" description="Helical" evidence="2">
    <location>
        <begin position="840"/>
        <end position="863"/>
    </location>
</feature>
<dbReference type="GeneID" id="13440345"/>
<feature type="compositionally biased region" description="Basic and acidic residues" evidence="1">
    <location>
        <begin position="230"/>
        <end position="248"/>
    </location>
</feature>
<keyword evidence="2" id="KW-0812">Transmembrane</keyword>
<gene>
    <name evidence="4" type="ORF">BN1204_044240</name>
    <name evidence="3" type="ORF">NCLIV_044240</name>
</gene>
<reference evidence="3" key="1">
    <citation type="submission" date="2011-02" db="EMBL/GenBank/DDBJ databases">
        <authorList>
            <person name="Aslett M."/>
        </authorList>
    </citation>
    <scope>NUCLEOTIDE SEQUENCE</scope>
    <source>
        <strain evidence="3">Liverpool</strain>
    </source>
</reference>
<feature type="transmembrane region" description="Helical" evidence="2">
    <location>
        <begin position="564"/>
        <end position="585"/>
    </location>
</feature>
<dbReference type="OMA" id="VFACLHE"/>
<feature type="transmembrane region" description="Helical" evidence="2">
    <location>
        <begin position="875"/>
        <end position="894"/>
    </location>
</feature>
<feature type="region of interest" description="Disordered" evidence="1">
    <location>
        <begin position="784"/>
        <end position="831"/>
    </location>
</feature>
<feature type="transmembrane region" description="Helical" evidence="2">
    <location>
        <begin position="162"/>
        <end position="184"/>
    </location>
</feature>
<protein>
    <recommendedName>
        <fullName evidence="6">Transmembrane protein</fullName>
    </recommendedName>
</protein>
<dbReference type="OrthoDB" id="332950at2759"/>
<feature type="transmembrane region" description="Helical" evidence="2">
    <location>
        <begin position="914"/>
        <end position="935"/>
    </location>
</feature>
<feature type="compositionally biased region" description="Low complexity" evidence="1">
    <location>
        <begin position="712"/>
        <end position="747"/>
    </location>
</feature>
<feature type="compositionally biased region" description="Basic and acidic residues" evidence="1">
    <location>
        <begin position="269"/>
        <end position="281"/>
    </location>
</feature>
<feature type="transmembrane region" description="Helical" evidence="2">
    <location>
        <begin position="526"/>
        <end position="552"/>
    </location>
</feature>
<reference evidence="5" key="3">
    <citation type="journal article" date="2012" name="PLoS Pathog.">
        <title>Comparative genomics of the apicomplexan parasites Toxoplasma gondii and Neospora caninum: Coccidia differing in host range and transmission strategy.</title>
        <authorList>
            <person name="Reid A.J."/>
            <person name="Vermont S.J."/>
            <person name="Cotton J.A."/>
            <person name="Harris D."/>
            <person name="Hill-Cawthorne G.A."/>
            <person name="Konen-Waisman S."/>
            <person name="Latham S.M."/>
            <person name="Mourier T."/>
            <person name="Norton R."/>
            <person name="Quail M.A."/>
            <person name="Sanders M."/>
            <person name="Shanmugam D."/>
            <person name="Sohal A."/>
            <person name="Wasmuth J.D."/>
            <person name="Brunk B."/>
            <person name="Grigg M.E."/>
            <person name="Howard J.C."/>
            <person name="Parkinson J."/>
            <person name="Roos D.S."/>
            <person name="Trees A.J."/>
            <person name="Berriman M."/>
            <person name="Pain A."/>
            <person name="Wastling J.M."/>
        </authorList>
    </citation>
    <scope>NUCLEOTIDE SEQUENCE [LARGE SCALE GENOMIC DNA]</scope>
    <source>
        <strain evidence="5">Liverpool</strain>
    </source>
</reference>
<keyword evidence="2" id="KW-0472">Membrane</keyword>
<keyword evidence="5" id="KW-1185">Reference proteome</keyword>
<sequence>MAPRSTQTVVDPPGAAPWSGVRDEISAADAGQSVDGSRVFRLSTSSFASVLRHFSTSTPSNPSFSMPSPLSFSSTFGFSPSPSPPRTAFVRQATLCCVYTGCYLFLLGATLHPSFFRSPTLKSEGSANRPEAPSVLASPTPASSSLFYLCVSYFVAGAPFVLLFPLSVVWLLNAACAGLATFYFRRMCGGIVVASTLLDVRFPRPSAALSESRETNSTCRLLPPSWGNEGSDRPKLREDGGKGARHDRASVVSGVYSDAWSSSYGPPDVGEKQNEWGKDAEPPAASPPSACPVRGAPSGDSPLGIAAVALPTSPGRRPEDRASPPRSSIEWGREALALKADAKRKAESGENGPGDRRENRDVEQGADEDARASERHSATPRGSCVSRERGPSFLGQGTICSVSSLVRSRQGSIVGVDSSGSVPDSEYDHRAFLASLGLFPSSSSSDSQRAGQRNASAKREDRREGARRRDSPGDTSEPRYSEPPAFVLRRFLCTRGAAGARACSRQLASWRRRFSSEISGPLARRLVSVSVVSLAIFGSVFACLHELLLLLAFRVEGEKRVATWPVVTSVAYAELPFLLLFTSLFRWWRPCLSVSRTVGVLLLLGANALLCFSPLFFSPLPFARVSDGLFILSNSYASLTSFTSSFAFGAVPCSSLSPSPVEEDAFPAPDLAATGLWAPPFPSPLTQPSFEASLSSSAPFAFSSAPLAALSESSTSTTTSTASPWSPRPSESASSSDEPPSKSSEAALASAPSNPPRRDAATAPTSLPSPDQVETALLLRRNAQNSAKSDPRHPSSDGEASGHRGHAATEDKREATVGKVSSAASAEKLSDGHRRVEAHAAAMMLAVGALFASLVASLSLALALHAGLSVLTACILRFFTQGLIGSLGLVYGIAWGHSVDSAGLASAVHPASPLATAASCVGACVLGVLATVSFFKSVSLSSLPLSSDIRGGCWAVVALLALAVNHSVLPASVSFLLLLALSGSLLFCWGCVGRHVHNESACVRPLGAAELPPRIFRIPPSDDEFSSALCESLLPEEGDETAREERHAAAVGEEREEDRGVSDEDSEQGWCRRGRCGEEQRQIRDDEYCADDEGESADPLAERCDTCGEAQQIEALLDRSRSRVPVGYSGDVGRVRVLGGGERCEAGEGGCSGARAWM</sequence>
<reference evidence="4" key="4">
    <citation type="journal article" date="2015" name="PLoS ONE">
        <title>Comprehensive Evaluation of Toxoplasma gondii VEG and Neospora caninum LIV Genomes with Tachyzoite Stage Transcriptome and Proteome Defines Novel Transcript Features.</title>
        <authorList>
            <person name="Ramaprasad A."/>
            <person name="Mourier T."/>
            <person name="Naeem R."/>
            <person name="Malas T.B."/>
            <person name="Moussa E."/>
            <person name="Panigrahi A."/>
            <person name="Vermont S.J."/>
            <person name="Otto T.D."/>
            <person name="Wastling J."/>
            <person name="Pain A."/>
        </authorList>
    </citation>
    <scope>NUCLEOTIDE SEQUENCE</scope>
    <source>
        <strain evidence="4">Liverpool</strain>
    </source>
</reference>
<dbReference type="RefSeq" id="XP_003881393.1">
    <property type="nucleotide sequence ID" value="XM_003881344.1"/>
</dbReference>
<evidence type="ECO:0000256" key="1">
    <source>
        <dbReference type="SAM" id="MobiDB-lite"/>
    </source>
</evidence>
<feature type="region of interest" description="Disordered" evidence="1">
    <location>
        <begin position="1036"/>
        <end position="1070"/>
    </location>
</feature>
<evidence type="ECO:0000256" key="2">
    <source>
        <dbReference type="SAM" id="Phobius"/>
    </source>
</evidence>
<evidence type="ECO:0000313" key="3">
    <source>
        <dbReference type="EMBL" id="CBZ51360.1"/>
    </source>
</evidence>
<accession>F0VAY4</accession>
<dbReference type="AlphaFoldDB" id="F0VAY4"/>
<feature type="compositionally biased region" description="Basic and acidic residues" evidence="1">
    <location>
        <begin position="789"/>
        <end position="816"/>
    </location>
</feature>
<feature type="region of interest" description="Disordered" evidence="1">
    <location>
        <begin position="441"/>
        <end position="481"/>
    </location>
</feature>
<feature type="transmembrane region" description="Helical" evidence="2">
    <location>
        <begin position="89"/>
        <end position="111"/>
    </location>
</feature>
<feature type="region of interest" description="Disordered" evidence="1">
    <location>
        <begin position="209"/>
        <end position="248"/>
    </location>
</feature>
<reference evidence="3" key="2">
    <citation type="submission" date="2011-03" db="EMBL/GenBank/DDBJ databases">
        <title>Comparative genomics and transcriptomics of Neospora caninum and Toxoplasma gondii.</title>
        <authorList>
            <person name="Reid A.J."/>
            <person name="Sohal A."/>
            <person name="Harris D."/>
            <person name="Quail M."/>
            <person name="Sanders M."/>
            <person name="Berriman M."/>
            <person name="Wastling J.M."/>
            <person name="Pain A."/>
        </authorList>
    </citation>
    <scope>NUCLEOTIDE SEQUENCE</scope>
    <source>
        <strain evidence="3">Liverpool</strain>
    </source>
</reference>